<dbReference type="PANTHER" id="PTHR19443:SF16">
    <property type="entry name" value="HEXOKINASE TYPE 1-RELATED"/>
    <property type="match status" value="1"/>
</dbReference>
<dbReference type="GO" id="GO:0005739">
    <property type="term" value="C:mitochondrion"/>
    <property type="evidence" value="ECO:0007669"/>
    <property type="project" value="TreeGrafter"/>
</dbReference>
<evidence type="ECO:0000256" key="4">
    <source>
        <dbReference type="ARBA" id="ARBA00022679"/>
    </source>
</evidence>
<evidence type="ECO:0000259" key="12">
    <source>
        <dbReference type="Pfam" id="PF00349"/>
    </source>
</evidence>
<sequence length="478" mass="51741">MTSLSSALSKQQAMLNKIADAFAISDACLQKIVSGLYAELTNGLQKNYKRLGGELHMSPSFIHCHTSPNGTALGMTIEASGKRIRISSASFDSVCSLSSSATQVFVTPKARKQSTSSFFDYIAFCIREFLQVNNLESKLCSDSSSGSSRKPQRHLPLGISIGLPVSSKNKVAEDAKEDCLDLCGSDIARRLCDTILRSHLPVRVTSVTNNTVSALIAAKYADKNTCVAASFNHGINAAYMEDIDNVESLSSPSSQSTDSPFEVAINTEIGRFGAKNTRILPLTMWDRRLDRESKHPGTRVLEKLIADQYMGEIVRNLITDFMDNQLLFSHNIEVEAISTEYAFHTAYMAPIMEDASSEFKTVEDIFAAEFGISGISLADRKVIRSLCEIVAGRASKLAGAIIAALVIKATASSSTAKRSNQMSVALSGVLFDTNVQLYENTVSSLEQCLTKHSDASVDVYLQNRCADLFGAAVNAASL</sequence>
<dbReference type="Pfam" id="PF03727">
    <property type="entry name" value="Hexokinase_2"/>
    <property type="match status" value="1"/>
</dbReference>
<protein>
    <recommendedName>
        <fullName evidence="11">Phosphotransferase</fullName>
        <ecNumber evidence="11">2.7.1.-</ecNumber>
    </recommendedName>
</protein>
<dbReference type="PROSITE" id="PS51748">
    <property type="entry name" value="HEXOKINASE_2"/>
    <property type="match status" value="1"/>
</dbReference>
<comment type="similarity">
    <text evidence="3 11">Belongs to the hexokinase family.</text>
</comment>
<dbReference type="Gene3D" id="3.30.420.40">
    <property type="match status" value="1"/>
</dbReference>
<evidence type="ECO:0000256" key="8">
    <source>
        <dbReference type="ARBA" id="ARBA00023152"/>
    </source>
</evidence>
<name>A0A9W7XMV2_9FUNG</name>
<dbReference type="GO" id="GO:0005536">
    <property type="term" value="F:D-glucose binding"/>
    <property type="evidence" value="ECO:0007669"/>
    <property type="project" value="InterPro"/>
</dbReference>
<organism evidence="14 15">
    <name type="scientific">Coemansia asiatica</name>
    <dbReference type="NCBI Taxonomy" id="1052880"/>
    <lineage>
        <taxon>Eukaryota</taxon>
        <taxon>Fungi</taxon>
        <taxon>Fungi incertae sedis</taxon>
        <taxon>Zoopagomycota</taxon>
        <taxon>Kickxellomycotina</taxon>
        <taxon>Kickxellomycetes</taxon>
        <taxon>Kickxellales</taxon>
        <taxon>Kickxellaceae</taxon>
        <taxon>Coemansia</taxon>
    </lineage>
</organism>
<dbReference type="GO" id="GO:0006096">
    <property type="term" value="P:glycolytic process"/>
    <property type="evidence" value="ECO:0007669"/>
    <property type="project" value="UniProtKB-KW"/>
</dbReference>
<evidence type="ECO:0000256" key="5">
    <source>
        <dbReference type="ARBA" id="ARBA00022741"/>
    </source>
</evidence>
<dbReference type="InterPro" id="IPR022673">
    <property type="entry name" value="Hexokinase_C"/>
</dbReference>
<keyword evidence="5 11" id="KW-0547">Nucleotide-binding</keyword>
<evidence type="ECO:0000313" key="14">
    <source>
        <dbReference type="EMBL" id="KAJ1645897.1"/>
    </source>
</evidence>
<evidence type="ECO:0000256" key="11">
    <source>
        <dbReference type="RuleBase" id="RU362007"/>
    </source>
</evidence>
<dbReference type="InterPro" id="IPR022672">
    <property type="entry name" value="Hexokinase_N"/>
</dbReference>
<dbReference type="Pfam" id="PF00349">
    <property type="entry name" value="Hexokinase_1"/>
    <property type="match status" value="1"/>
</dbReference>
<evidence type="ECO:0000256" key="10">
    <source>
        <dbReference type="ARBA" id="ARBA00047905"/>
    </source>
</evidence>
<gene>
    <name evidence="14" type="primary">HK3</name>
    <name evidence="14" type="ORF">LPJ64_002558</name>
</gene>
<accession>A0A9W7XMV2</accession>
<dbReference type="PRINTS" id="PR00475">
    <property type="entry name" value="HEXOKINASE"/>
</dbReference>
<keyword evidence="6 11" id="KW-0418">Kinase</keyword>
<dbReference type="Gene3D" id="3.40.367.20">
    <property type="match status" value="1"/>
</dbReference>
<dbReference type="EMBL" id="JANBOH010000084">
    <property type="protein sequence ID" value="KAJ1645897.1"/>
    <property type="molecule type" value="Genomic_DNA"/>
</dbReference>
<dbReference type="AlphaFoldDB" id="A0A9W7XMV2"/>
<feature type="domain" description="Hexokinase C-terminal" evidence="13">
    <location>
        <begin position="229"/>
        <end position="476"/>
    </location>
</feature>
<comment type="pathway">
    <text evidence="1">Carbohydrate degradation; glycolysis; D-glyceraldehyde 3-phosphate and glycerone phosphate from D-glucose: step 1/4.</text>
</comment>
<dbReference type="GO" id="GO:0004340">
    <property type="term" value="F:glucokinase activity"/>
    <property type="evidence" value="ECO:0007669"/>
    <property type="project" value="TreeGrafter"/>
</dbReference>
<keyword evidence="4 11" id="KW-0808">Transferase</keyword>
<feature type="domain" description="Hexokinase N-terminal" evidence="12">
    <location>
        <begin position="15"/>
        <end position="220"/>
    </location>
</feature>
<dbReference type="GO" id="GO:0005524">
    <property type="term" value="F:ATP binding"/>
    <property type="evidence" value="ECO:0007669"/>
    <property type="project" value="UniProtKB-UniRule"/>
</dbReference>
<evidence type="ECO:0000256" key="7">
    <source>
        <dbReference type="ARBA" id="ARBA00022840"/>
    </source>
</evidence>
<comment type="pathway">
    <text evidence="2">Carbohydrate metabolism; hexose metabolism.</text>
</comment>
<keyword evidence="7 11" id="KW-0067">ATP-binding</keyword>
<keyword evidence="15" id="KW-1185">Reference proteome</keyword>
<dbReference type="GO" id="GO:0005829">
    <property type="term" value="C:cytosol"/>
    <property type="evidence" value="ECO:0007669"/>
    <property type="project" value="TreeGrafter"/>
</dbReference>
<evidence type="ECO:0000256" key="9">
    <source>
        <dbReference type="ARBA" id="ARBA00044613"/>
    </source>
</evidence>
<proteinExistence type="inferred from homology"/>
<keyword evidence="8 11" id="KW-0324">Glycolysis</keyword>
<dbReference type="SUPFAM" id="SSF53067">
    <property type="entry name" value="Actin-like ATPase domain"/>
    <property type="match status" value="2"/>
</dbReference>
<evidence type="ECO:0000259" key="13">
    <source>
        <dbReference type="Pfam" id="PF03727"/>
    </source>
</evidence>
<comment type="caution">
    <text evidence="14">The sequence shown here is derived from an EMBL/GenBank/DDBJ whole genome shotgun (WGS) entry which is preliminary data.</text>
</comment>
<comment type="catalytic activity">
    <reaction evidence="9">
        <text>a D-hexose + ATP = a D-hexose 6-phosphate + ADP + H(+)</text>
        <dbReference type="Rhea" id="RHEA:22740"/>
        <dbReference type="ChEBI" id="CHEBI:4194"/>
        <dbReference type="ChEBI" id="CHEBI:15378"/>
        <dbReference type="ChEBI" id="CHEBI:30616"/>
        <dbReference type="ChEBI" id="CHEBI:229467"/>
        <dbReference type="ChEBI" id="CHEBI:456216"/>
        <dbReference type="EC" id="2.7.1.1"/>
    </reaction>
    <physiologicalReaction direction="left-to-right" evidence="9">
        <dbReference type="Rhea" id="RHEA:22741"/>
    </physiologicalReaction>
</comment>
<evidence type="ECO:0000256" key="3">
    <source>
        <dbReference type="ARBA" id="ARBA00009225"/>
    </source>
</evidence>
<dbReference type="GO" id="GO:0001678">
    <property type="term" value="P:intracellular glucose homeostasis"/>
    <property type="evidence" value="ECO:0007669"/>
    <property type="project" value="InterPro"/>
</dbReference>
<evidence type="ECO:0000256" key="1">
    <source>
        <dbReference type="ARBA" id="ARBA00004888"/>
    </source>
</evidence>
<dbReference type="GO" id="GO:0008865">
    <property type="term" value="F:fructokinase activity"/>
    <property type="evidence" value="ECO:0007669"/>
    <property type="project" value="TreeGrafter"/>
</dbReference>
<dbReference type="InterPro" id="IPR001312">
    <property type="entry name" value="Hexokinase"/>
</dbReference>
<dbReference type="Proteomes" id="UP001145021">
    <property type="component" value="Unassembled WGS sequence"/>
</dbReference>
<dbReference type="PANTHER" id="PTHR19443">
    <property type="entry name" value="HEXOKINASE"/>
    <property type="match status" value="1"/>
</dbReference>
<evidence type="ECO:0000256" key="2">
    <source>
        <dbReference type="ARBA" id="ARBA00005028"/>
    </source>
</evidence>
<evidence type="ECO:0000256" key="6">
    <source>
        <dbReference type="ARBA" id="ARBA00022777"/>
    </source>
</evidence>
<comment type="catalytic activity">
    <reaction evidence="10">
        <text>D-fructose + ATP = D-fructose 6-phosphate + ADP + H(+)</text>
        <dbReference type="Rhea" id="RHEA:16125"/>
        <dbReference type="ChEBI" id="CHEBI:15378"/>
        <dbReference type="ChEBI" id="CHEBI:30616"/>
        <dbReference type="ChEBI" id="CHEBI:37721"/>
        <dbReference type="ChEBI" id="CHEBI:61527"/>
        <dbReference type="ChEBI" id="CHEBI:456216"/>
        <dbReference type="EC" id="2.7.1.1"/>
    </reaction>
    <physiologicalReaction direction="left-to-right" evidence="10">
        <dbReference type="Rhea" id="RHEA:16126"/>
    </physiologicalReaction>
</comment>
<dbReference type="InterPro" id="IPR043129">
    <property type="entry name" value="ATPase_NBD"/>
</dbReference>
<evidence type="ECO:0000313" key="15">
    <source>
        <dbReference type="Proteomes" id="UP001145021"/>
    </source>
</evidence>
<dbReference type="GO" id="GO:0006006">
    <property type="term" value="P:glucose metabolic process"/>
    <property type="evidence" value="ECO:0007669"/>
    <property type="project" value="TreeGrafter"/>
</dbReference>
<reference evidence="14" key="1">
    <citation type="submission" date="2022-07" db="EMBL/GenBank/DDBJ databases">
        <title>Phylogenomic reconstructions and comparative analyses of Kickxellomycotina fungi.</title>
        <authorList>
            <person name="Reynolds N.K."/>
            <person name="Stajich J.E."/>
            <person name="Barry K."/>
            <person name="Grigoriev I.V."/>
            <person name="Crous P."/>
            <person name="Smith M.E."/>
        </authorList>
    </citation>
    <scope>NUCLEOTIDE SEQUENCE</scope>
    <source>
        <strain evidence="14">NBRC 105413</strain>
    </source>
</reference>
<dbReference type="EC" id="2.7.1.-" evidence="11"/>